<dbReference type="OrthoDB" id="6398759at2"/>
<accession>A0A1G6IFE0</accession>
<dbReference type="PROSITE" id="PS51257">
    <property type="entry name" value="PROKAR_LIPOPROTEIN"/>
    <property type="match status" value="1"/>
</dbReference>
<evidence type="ECO:0000313" key="2">
    <source>
        <dbReference type="Proteomes" id="UP000242317"/>
    </source>
</evidence>
<name>A0A1G6IFE0_9GAMM</name>
<evidence type="ECO:0000313" key="1">
    <source>
        <dbReference type="EMBL" id="SDC05184.1"/>
    </source>
</evidence>
<dbReference type="AlphaFoldDB" id="A0A1G6IFE0"/>
<organism evidence="1 2">
    <name type="scientific">Acinetobacter marinus</name>
    <dbReference type="NCBI Taxonomy" id="281375"/>
    <lineage>
        <taxon>Bacteria</taxon>
        <taxon>Pseudomonadati</taxon>
        <taxon>Pseudomonadota</taxon>
        <taxon>Gammaproteobacteria</taxon>
        <taxon>Moraxellales</taxon>
        <taxon>Moraxellaceae</taxon>
        <taxon>Acinetobacter</taxon>
    </lineage>
</organism>
<dbReference type="EMBL" id="FMYK01000003">
    <property type="protein sequence ID" value="SDC05184.1"/>
    <property type="molecule type" value="Genomic_DNA"/>
</dbReference>
<gene>
    <name evidence="1" type="ORF">SAMN05421749_10323</name>
</gene>
<keyword evidence="2" id="KW-1185">Reference proteome</keyword>
<dbReference type="RefSeq" id="WP_092617520.1">
    <property type="nucleotide sequence ID" value="NZ_FMYK01000003.1"/>
</dbReference>
<dbReference type="InterPro" id="IPR011990">
    <property type="entry name" value="TPR-like_helical_dom_sf"/>
</dbReference>
<protein>
    <submittedName>
        <fullName evidence="1">Uncharacterized protein</fullName>
    </submittedName>
</protein>
<sequence length="202" mass="22446">MYKIILPLFFVFITGCNGVGVVNTNNPQQKLEQADSLLYEQNRPLLAERLIFEAITEYRQTNNQFGLANALRDYGDLLGSSAVAQAGVQFLRAGFHDPDVTMQNNLDKSKYYFAQSIEHYNLAGIEASRNGELSKLMNIYFNIGGLYARLGNQSKSCAFLDKASNAYNDAILQNPHVKLPSPKQGYGSALDYIKSKQNSIGC</sequence>
<proteinExistence type="predicted"/>
<reference evidence="2" key="1">
    <citation type="submission" date="2016-09" db="EMBL/GenBank/DDBJ databases">
        <authorList>
            <person name="Varghese N."/>
            <person name="Submissions S."/>
        </authorList>
    </citation>
    <scope>NUCLEOTIDE SEQUENCE [LARGE SCALE GENOMIC DNA]</scope>
    <source>
        <strain evidence="2">ANC 3699</strain>
    </source>
</reference>
<dbReference type="SUPFAM" id="SSF48452">
    <property type="entry name" value="TPR-like"/>
    <property type="match status" value="1"/>
</dbReference>
<dbReference type="Proteomes" id="UP000242317">
    <property type="component" value="Unassembled WGS sequence"/>
</dbReference>
<dbReference type="Gene3D" id="1.25.40.10">
    <property type="entry name" value="Tetratricopeptide repeat domain"/>
    <property type="match status" value="1"/>
</dbReference>